<feature type="compositionally biased region" description="Basic and acidic residues" evidence="1">
    <location>
        <begin position="192"/>
        <end position="202"/>
    </location>
</feature>
<feature type="compositionally biased region" description="Basic and acidic residues" evidence="1">
    <location>
        <begin position="169"/>
        <end position="184"/>
    </location>
</feature>
<proteinExistence type="predicted"/>
<name>A0ABR2G388_9ROSI</name>
<evidence type="ECO:0000256" key="1">
    <source>
        <dbReference type="SAM" id="MobiDB-lite"/>
    </source>
</evidence>
<feature type="compositionally biased region" description="Basic and acidic residues" evidence="1">
    <location>
        <begin position="79"/>
        <end position="108"/>
    </location>
</feature>
<protein>
    <submittedName>
        <fullName evidence="2">Uncharacterized protein</fullName>
    </submittedName>
</protein>
<dbReference type="Proteomes" id="UP001472677">
    <property type="component" value="Unassembled WGS sequence"/>
</dbReference>
<comment type="caution">
    <text evidence="2">The sequence shown here is derived from an EMBL/GenBank/DDBJ whole genome shotgun (WGS) entry which is preliminary data.</text>
</comment>
<reference evidence="2 3" key="1">
    <citation type="journal article" date="2024" name="G3 (Bethesda)">
        <title>Genome assembly of Hibiscus sabdariffa L. provides insights into metabolisms of medicinal natural products.</title>
        <authorList>
            <person name="Kim T."/>
        </authorList>
    </citation>
    <scope>NUCLEOTIDE SEQUENCE [LARGE SCALE GENOMIC DNA]</scope>
    <source>
        <strain evidence="2">TK-2024</strain>
        <tissue evidence="2">Old leaves</tissue>
    </source>
</reference>
<keyword evidence="3" id="KW-1185">Reference proteome</keyword>
<feature type="region of interest" description="Disordered" evidence="1">
    <location>
        <begin position="169"/>
        <end position="210"/>
    </location>
</feature>
<evidence type="ECO:0000313" key="2">
    <source>
        <dbReference type="EMBL" id="KAK8593535.1"/>
    </source>
</evidence>
<organism evidence="2 3">
    <name type="scientific">Hibiscus sabdariffa</name>
    <name type="common">roselle</name>
    <dbReference type="NCBI Taxonomy" id="183260"/>
    <lineage>
        <taxon>Eukaryota</taxon>
        <taxon>Viridiplantae</taxon>
        <taxon>Streptophyta</taxon>
        <taxon>Embryophyta</taxon>
        <taxon>Tracheophyta</taxon>
        <taxon>Spermatophyta</taxon>
        <taxon>Magnoliopsida</taxon>
        <taxon>eudicotyledons</taxon>
        <taxon>Gunneridae</taxon>
        <taxon>Pentapetalae</taxon>
        <taxon>rosids</taxon>
        <taxon>malvids</taxon>
        <taxon>Malvales</taxon>
        <taxon>Malvaceae</taxon>
        <taxon>Malvoideae</taxon>
        <taxon>Hibiscus</taxon>
    </lineage>
</organism>
<gene>
    <name evidence="2" type="ORF">V6N12_045615</name>
</gene>
<sequence length="238" mass="26651">MFAICAIADNIGLKFCVDVYWKSKVWALTVNNVQQLKNDLDAVNMLEFVPTNQNVHIYLVEKTDKELHENVGEGVSEVEEVRKPEKDANVEESDKPVEEVREPEKDANFEETYETVGEELSEPEKDANEDGVKQEVVPIDTTDATIEKDVNDTIGSDESEVVHDAHDAATEKDANEAAVEKDVVPTETTDTTIEKDVNDTHDTTTTNDAHNATINDTHEIREGDWVDVEDVEEDAYSN</sequence>
<accession>A0ABR2G388</accession>
<evidence type="ECO:0000313" key="3">
    <source>
        <dbReference type="Proteomes" id="UP001472677"/>
    </source>
</evidence>
<feature type="region of interest" description="Disordered" evidence="1">
    <location>
        <begin position="73"/>
        <end position="110"/>
    </location>
</feature>
<dbReference type="EMBL" id="JBBPBM010000003">
    <property type="protein sequence ID" value="KAK8593535.1"/>
    <property type="molecule type" value="Genomic_DNA"/>
</dbReference>